<gene>
    <name evidence="1" type="ORF">MNBD_GAMMA05-1057</name>
</gene>
<organism evidence="1">
    <name type="scientific">hydrothermal vent metagenome</name>
    <dbReference type="NCBI Taxonomy" id="652676"/>
    <lineage>
        <taxon>unclassified sequences</taxon>
        <taxon>metagenomes</taxon>
        <taxon>ecological metagenomes</taxon>
    </lineage>
</organism>
<accession>A0A3B0WFS4</accession>
<evidence type="ECO:0008006" key="2">
    <source>
        <dbReference type="Google" id="ProtNLM"/>
    </source>
</evidence>
<evidence type="ECO:0000313" key="1">
    <source>
        <dbReference type="EMBL" id="VAW51203.1"/>
    </source>
</evidence>
<protein>
    <recommendedName>
        <fullName evidence="2">Lipoprotein</fullName>
    </recommendedName>
</protein>
<proteinExistence type="predicted"/>
<reference evidence="1" key="1">
    <citation type="submission" date="2018-06" db="EMBL/GenBank/DDBJ databases">
        <authorList>
            <person name="Zhirakovskaya E."/>
        </authorList>
    </citation>
    <scope>NUCLEOTIDE SEQUENCE</scope>
</reference>
<name>A0A3B0WFS4_9ZZZZ</name>
<dbReference type="AlphaFoldDB" id="A0A3B0WFS4"/>
<sequence>MKEIYPTVLLALLLSGCSTIERRDYYTPSTTPNNTEGPTQPACGFSNFGGMPDTYSTTINNNTIKVTTNQNFHPYFWGPWFLTIIPVFPITWVAEIFVNDDLQISIYIDGKQKIPEENFSFSITTNSKDKELKPSNSSTYNGDGYTYHYLTFPIDYDEIDDFILNINNDSDNLVIPFKEASRWSWSQWTPNC</sequence>
<dbReference type="PROSITE" id="PS51257">
    <property type="entry name" value="PROKAR_LIPOPROTEIN"/>
    <property type="match status" value="1"/>
</dbReference>
<dbReference type="EMBL" id="UOFE01000014">
    <property type="protein sequence ID" value="VAW51203.1"/>
    <property type="molecule type" value="Genomic_DNA"/>
</dbReference>